<evidence type="ECO:0000313" key="2">
    <source>
        <dbReference type="EMBL" id="CAD6192236.1"/>
    </source>
</evidence>
<comment type="caution">
    <text evidence="2">The sequence shown here is derived from an EMBL/GenBank/DDBJ whole genome shotgun (WGS) entry which is preliminary data.</text>
</comment>
<proteinExistence type="predicted"/>
<keyword evidence="3" id="KW-1185">Reference proteome</keyword>
<dbReference type="EMBL" id="CAJGYM010000026">
    <property type="protein sequence ID" value="CAD6192236.1"/>
    <property type="molecule type" value="Genomic_DNA"/>
</dbReference>
<protein>
    <submittedName>
        <fullName evidence="2">Uncharacterized protein</fullName>
    </submittedName>
</protein>
<sequence length="77" mass="8610">MGFNLSTVLSVLFLAYMGNNIYTMYQLFNPETCQPSDPGQKCLSPYIEKDAQSLFPLTQLRLYVSPRSDNLGILQGG</sequence>
<organism evidence="2 3">
    <name type="scientific">Caenorhabditis auriculariae</name>
    <dbReference type="NCBI Taxonomy" id="2777116"/>
    <lineage>
        <taxon>Eukaryota</taxon>
        <taxon>Metazoa</taxon>
        <taxon>Ecdysozoa</taxon>
        <taxon>Nematoda</taxon>
        <taxon>Chromadorea</taxon>
        <taxon>Rhabditida</taxon>
        <taxon>Rhabditina</taxon>
        <taxon>Rhabditomorpha</taxon>
        <taxon>Rhabditoidea</taxon>
        <taxon>Rhabditidae</taxon>
        <taxon>Peloderinae</taxon>
        <taxon>Caenorhabditis</taxon>
    </lineage>
</organism>
<evidence type="ECO:0000256" key="1">
    <source>
        <dbReference type="SAM" id="SignalP"/>
    </source>
</evidence>
<feature type="chain" id="PRO_5035723962" evidence="1">
    <location>
        <begin position="24"/>
        <end position="77"/>
    </location>
</feature>
<dbReference type="Proteomes" id="UP000835052">
    <property type="component" value="Unassembled WGS sequence"/>
</dbReference>
<feature type="signal peptide" evidence="1">
    <location>
        <begin position="1"/>
        <end position="23"/>
    </location>
</feature>
<accession>A0A8S1H6V8</accession>
<name>A0A8S1H6V8_9PELO</name>
<reference evidence="2" key="1">
    <citation type="submission" date="2020-10" db="EMBL/GenBank/DDBJ databases">
        <authorList>
            <person name="Kikuchi T."/>
        </authorList>
    </citation>
    <scope>NUCLEOTIDE SEQUENCE</scope>
    <source>
        <strain evidence="2">NKZ352</strain>
    </source>
</reference>
<gene>
    <name evidence="2" type="ORF">CAUJ_LOCUS8155</name>
</gene>
<dbReference type="AlphaFoldDB" id="A0A8S1H6V8"/>
<keyword evidence="1" id="KW-0732">Signal</keyword>
<evidence type="ECO:0000313" key="3">
    <source>
        <dbReference type="Proteomes" id="UP000835052"/>
    </source>
</evidence>